<protein>
    <recommendedName>
        <fullName evidence="3">EF-hand domain-containing protein</fullName>
    </recommendedName>
</protein>
<proteinExistence type="predicted"/>
<accession>A0ABT5TCM1</accession>
<dbReference type="RefSeq" id="WP_274353544.1">
    <property type="nucleotide sequence ID" value="NZ_JAQZSM010000020.1"/>
</dbReference>
<sequence length="156" mass="16768">MADTISWHVVTGRTARGTEPIGAVGFIGNNAVIVISFFDDYDGNKDGRVSWGEWAAAKLSPLSLKNKSVVEVAMAGRYDVGILSRDPSFNQMAMQMFQNFASGLIADGIYAAYFARGVRMGAGAAAVMITNSKVKQFVIRKGFEKAVKEAFDASVT</sequence>
<name>A0ABT5TCM1_9RHOB</name>
<dbReference type="EMBL" id="JAQZSM010000020">
    <property type="protein sequence ID" value="MDD7972870.1"/>
    <property type="molecule type" value="Genomic_DNA"/>
</dbReference>
<organism evidence="1 2">
    <name type="scientific">Roseinatronobacter alkalisoli</name>
    <dbReference type="NCBI Taxonomy" id="3028235"/>
    <lineage>
        <taxon>Bacteria</taxon>
        <taxon>Pseudomonadati</taxon>
        <taxon>Pseudomonadota</taxon>
        <taxon>Alphaproteobacteria</taxon>
        <taxon>Rhodobacterales</taxon>
        <taxon>Paracoccaceae</taxon>
        <taxon>Roseinatronobacter</taxon>
    </lineage>
</organism>
<evidence type="ECO:0000313" key="1">
    <source>
        <dbReference type="EMBL" id="MDD7972870.1"/>
    </source>
</evidence>
<reference evidence="1" key="1">
    <citation type="submission" date="2023-02" db="EMBL/GenBank/DDBJ databases">
        <title>Description of Roseinatronobacter alkalisoli sp. nov., an alkaliphilic bacerium isolated from soda soil.</title>
        <authorList>
            <person name="Wei W."/>
        </authorList>
    </citation>
    <scope>NUCLEOTIDE SEQUENCE</scope>
    <source>
        <strain evidence="1">HJB301</strain>
    </source>
</reference>
<dbReference type="InterPro" id="IPR018247">
    <property type="entry name" value="EF_Hand_1_Ca_BS"/>
</dbReference>
<evidence type="ECO:0000313" key="2">
    <source>
        <dbReference type="Proteomes" id="UP001431784"/>
    </source>
</evidence>
<gene>
    <name evidence="1" type="ORF">PUT78_17390</name>
</gene>
<dbReference type="Proteomes" id="UP001431784">
    <property type="component" value="Unassembled WGS sequence"/>
</dbReference>
<evidence type="ECO:0008006" key="3">
    <source>
        <dbReference type="Google" id="ProtNLM"/>
    </source>
</evidence>
<keyword evidence="2" id="KW-1185">Reference proteome</keyword>
<comment type="caution">
    <text evidence="1">The sequence shown here is derived from an EMBL/GenBank/DDBJ whole genome shotgun (WGS) entry which is preliminary data.</text>
</comment>
<dbReference type="PROSITE" id="PS00018">
    <property type="entry name" value="EF_HAND_1"/>
    <property type="match status" value="1"/>
</dbReference>